<feature type="compositionally biased region" description="Polar residues" evidence="1">
    <location>
        <begin position="27"/>
        <end position="37"/>
    </location>
</feature>
<sequence>MDRVDDGLLASGQCRSHRVGSNEHADSSTMGASGLTGSSCAGCPPACLPACLLSGPAAPAGSYGGCAGGGSAEL</sequence>
<evidence type="ECO:0000256" key="1">
    <source>
        <dbReference type="SAM" id="MobiDB-lite"/>
    </source>
</evidence>
<accession>A0A016VU80</accession>
<evidence type="ECO:0000313" key="2">
    <source>
        <dbReference type="EMBL" id="EYC30960.1"/>
    </source>
</evidence>
<organism evidence="2 3">
    <name type="scientific">Ancylostoma ceylanicum</name>
    <dbReference type="NCBI Taxonomy" id="53326"/>
    <lineage>
        <taxon>Eukaryota</taxon>
        <taxon>Metazoa</taxon>
        <taxon>Ecdysozoa</taxon>
        <taxon>Nematoda</taxon>
        <taxon>Chromadorea</taxon>
        <taxon>Rhabditida</taxon>
        <taxon>Rhabditina</taxon>
        <taxon>Rhabditomorpha</taxon>
        <taxon>Strongyloidea</taxon>
        <taxon>Ancylostomatidae</taxon>
        <taxon>Ancylostomatinae</taxon>
        <taxon>Ancylostoma</taxon>
    </lineage>
</organism>
<name>A0A016VU80_9BILA</name>
<reference evidence="3" key="1">
    <citation type="journal article" date="2015" name="Nat. Genet.">
        <title>The genome and transcriptome of the zoonotic hookworm Ancylostoma ceylanicum identify infection-specific gene families.</title>
        <authorList>
            <person name="Schwarz E.M."/>
            <person name="Hu Y."/>
            <person name="Antoshechkin I."/>
            <person name="Miller M.M."/>
            <person name="Sternberg P.W."/>
            <person name="Aroian R.V."/>
        </authorList>
    </citation>
    <scope>NUCLEOTIDE SEQUENCE</scope>
    <source>
        <strain evidence="3">HY135</strain>
    </source>
</reference>
<comment type="caution">
    <text evidence="2">The sequence shown here is derived from an EMBL/GenBank/DDBJ whole genome shotgun (WGS) entry which is preliminary data.</text>
</comment>
<gene>
    <name evidence="2" type="primary">Acey_s0004.g1874</name>
    <name evidence="2" type="ORF">Y032_0004g1874</name>
</gene>
<dbReference type="AlphaFoldDB" id="A0A016VU80"/>
<dbReference type="EMBL" id="JARK01001340">
    <property type="protein sequence ID" value="EYC30960.1"/>
    <property type="molecule type" value="Genomic_DNA"/>
</dbReference>
<dbReference type="Proteomes" id="UP000024635">
    <property type="component" value="Unassembled WGS sequence"/>
</dbReference>
<keyword evidence="3" id="KW-1185">Reference proteome</keyword>
<evidence type="ECO:0000313" key="3">
    <source>
        <dbReference type="Proteomes" id="UP000024635"/>
    </source>
</evidence>
<feature type="region of interest" description="Disordered" evidence="1">
    <location>
        <begin position="1"/>
        <end position="37"/>
    </location>
</feature>
<proteinExistence type="predicted"/>
<protein>
    <submittedName>
        <fullName evidence="2">Uncharacterized protein</fullName>
    </submittedName>
</protein>